<dbReference type="GO" id="GO:0005730">
    <property type="term" value="C:nucleolus"/>
    <property type="evidence" value="ECO:0000318"/>
    <property type="project" value="GO_Central"/>
</dbReference>
<evidence type="ECO:0000256" key="1">
    <source>
        <dbReference type="ARBA" id="ARBA00007797"/>
    </source>
</evidence>
<dbReference type="InterPro" id="IPR005612">
    <property type="entry name" value="CCAAT-binding_factor"/>
</dbReference>
<dbReference type="AlphaFoldDB" id="F1A5I6"/>
<keyword evidence="4" id="KW-1185">Reference proteome</keyword>
<dbReference type="RefSeq" id="XP_003294928.1">
    <property type="nucleotide sequence ID" value="XM_003294880.1"/>
</dbReference>
<dbReference type="GeneID" id="10510731"/>
<protein>
    <recommendedName>
        <fullName evidence="2">CCAAT-binding factor domain-containing protein</fullName>
    </recommendedName>
</protein>
<sequence>MVEAKVSKTKTSVTPTKKKNIVSKFNKNRAFDNESTKKVEKKVAPQLTPIEIIKDIEEKVIESTENSNKILEIIKICKSNIEELEIVFQSIKSLEKIFLHLFDSNNLIICKEFKLLKLNQQQQKKSTATQSKDPLVIFTHWLFKIYNNFIDFLKELLNHEDPSIQLPALTTYFNIIKRESVLLSNIPEELIAKEDQDNGDEDNKKAHYENISRLSFRSLILHLMLSNNFNTKLVDHLTENFCGKYQDLFYYSLWSINEIAQSHVNDCKKEAEFEKSNNVTVGKFVENIFDFLCYFEPFIEAPEEWSFFIGSPNFNAVQECSATLKKKQLKLKKSGELVKPKSMNDKDFEKNNEYWNKLTKVSSYRNIFSKTWISFLTLPLPPTIYKHVLLGLPDRVFPFLTDPKVLLDFFTNSYDLGGVTSILSLNGLFILITQYNLDYPEFFNKLYSLFQPGVLYAKYRARFFKLADLFLTSKLLPIYLIAAFIKRCATLCLISPPHASLILLPMIYNLLQRNPNCHCLINNPIKQLSSQFNIQKQQSQTRSVLLIKEEQPTLPIESIKGVYGNDPYDPLESDPSKCNAIKSSLWEIQILRDHYSPEVSKMARLFDGGLKNVVDMNEFSNVTYHILYENSYKKKYSSVPLAYQQKSKLINDNDLMEDWEF</sequence>
<dbReference type="GO" id="GO:0042254">
    <property type="term" value="P:ribosome biogenesis"/>
    <property type="evidence" value="ECO:0007669"/>
    <property type="project" value="InterPro"/>
</dbReference>
<comment type="similarity">
    <text evidence="1">Belongs to the CBF/MAK21 family.</text>
</comment>
<evidence type="ECO:0000259" key="2">
    <source>
        <dbReference type="Pfam" id="PF03914"/>
    </source>
</evidence>
<gene>
    <name evidence="3" type="ORF">DICPUDRAFT_44127</name>
</gene>
<organism evidence="3 4">
    <name type="scientific">Dictyostelium purpureum</name>
    <name type="common">Slime mold</name>
    <dbReference type="NCBI Taxonomy" id="5786"/>
    <lineage>
        <taxon>Eukaryota</taxon>
        <taxon>Amoebozoa</taxon>
        <taxon>Evosea</taxon>
        <taxon>Eumycetozoa</taxon>
        <taxon>Dictyostelia</taxon>
        <taxon>Dictyosteliales</taxon>
        <taxon>Dictyosteliaceae</taxon>
        <taxon>Dictyostelium</taxon>
    </lineage>
</organism>
<dbReference type="Pfam" id="PF03914">
    <property type="entry name" value="CBF"/>
    <property type="match status" value="1"/>
</dbReference>
<dbReference type="OMA" id="NCHCLIN"/>
<dbReference type="STRING" id="5786.F1A5I6"/>
<dbReference type="GO" id="GO:0030692">
    <property type="term" value="C:Noc4p-Nop14p complex"/>
    <property type="evidence" value="ECO:0000318"/>
    <property type="project" value="GO_Central"/>
</dbReference>
<evidence type="ECO:0000313" key="4">
    <source>
        <dbReference type="Proteomes" id="UP000001064"/>
    </source>
</evidence>
<proteinExistence type="inferred from homology"/>
<dbReference type="PANTHER" id="PTHR12455:SF0">
    <property type="entry name" value="NUCLEOLAR COMPLEX PROTEIN 4 HOMOLOG"/>
    <property type="match status" value="1"/>
</dbReference>
<dbReference type="FunCoup" id="F1A5I6">
    <property type="interactions" value="286"/>
</dbReference>
<dbReference type="VEuPathDB" id="AmoebaDB:DICPUDRAFT_44127"/>
<dbReference type="GO" id="GO:0032040">
    <property type="term" value="C:small-subunit processome"/>
    <property type="evidence" value="ECO:0000318"/>
    <property type="project" value="GO_Central"/>
</dbReference>
<feature type="domain" description="CCAAT-binding factor" evidence="2">
    <location>
        <begin position="421"/>
        <end position="603"/>
    </location>
</feature>
<dbReference type="eggNOG" id="KOG2154">
    <property type="taxonomic scope" value="Eukaryota"/>
</dbReference>
<dbReference type="KEGG" id="dpp:DICPUDRAFT_44127"/>
<dbReference type="EMBL" id="GL871602">
    <property type="protein sequence ID" value="EGC28542.1"/>
    <property type="molecule type" value="Genomic_DNA"/>
</dbReference>
<accession>F1A5I6</accession>
<reference evidence="4" key="1">
    <citation type="journal article" date="2011" name="Genome Biol.">
        <title>Comparative genomics of the social amoebae Dictyostelium discoideum and Dictyostelium purpureum.</title>
        <authorList>
            <consortium name="US DOE Joint Genome Institute (JGI-PGF)"/>
            <person name="Sucgang R."/>
            <person name="Kuo A."/>
            <person name="Tian X."/>
            <person name="Salerno W."/>
            <person name="Parikh A."/>
            <person name="Feasley C.L."/>
            <person name="Dalin E."/>
            <person name="Tu H."/>
            <person name="Huang E."/>
            <person name="Barry K."/>
            <person name="Lindquist E."/>
            <person name="Shapiro H."/>
            <person name="Bruce D."/>
            <person name="Schmutz J."/>
            <person name="Salamov A."/>
            <person name="Fey P."/>
            <person name="Gaudet P."/>
            <person name="Anjard C."/>
            <person name="Babu M.M."/>
            <person name="Basu S."/>
            <person name="Bushmanova Y."/>
            <person name="van der Wel H."/>
            <person name="Katoh-Kurasawa M."/>
            <person name="Dinh C."/>
            <person name="Coutinho P.M."/>
            <person name="Saito T."/>
            <person name="Elias M."/>
            <person name="Schaap P."/>
            <person name="Kay R.R."/>
            <person name="Henrissat B."/>
            <person name="Eichinger L."/>
            <person name="Rivero F."/>
            <person name="Putnam N.H."/>
            <person name="West C.M."/>
            <person name="Loomis W.F."/>
            <person name="Chisholm R.L."/>
            <person name="Shaulsky G."/>
            <person name="Strassmann J.E."/>
            <person name="Queller D.C."/>
            <person name="Kuspa A."/>
            <person name="Grigoriev I.V."/>
        </authorList>
    </citation>
    <scope>NUCLEOTIDE SEQUENCE [LARGE SCALE GENOMIC DNA]</scope>
    <source>
        <strain evidence="4">QSDP1</strain>
    </source>
</reference>
<dbReference type="InterPro" id="IPR027193">
    <property type="entry name" value="Noc4"/>
</dbReference>
<evidence type="ECO:0000313" key="3">
    <source>
        <dbReference type="EMBL" id="EGC28542.1"/>
    </source>
</evidence>
<dbReference type="OrthoDB" id="10263185at2759"/>
<dbReference type="Proteomes" id="UP000001064">
    <property type="component" value="Unassembled WGS sequence"/>
</dbReference>
<name>F1A5I6_DICPU</name>
<dbReference type="InParanoid" id="F1A5I6"/>
<dbReference type="PANTHER" id="PTHR12455">
    <property type="entry name" value="NUCLEOLAR COMPLEX PROTEIN 4"/>
    <property type="match status" value="1"/>
</dbReference>